<dbReference type="Proteomes" id="UP001516588">
    <property type="component" value="Unassembled WGS sequence"/>
</dbReference>
<protein>
    <submittedName>
        <fullName evidence="10">ABC transporter permease subunit</fullName>
    </submittedName>
</protein>
<comment type="subcellular location">
    <subcellularLocation>
        <location evidence="8">Cell membrane</location>
        <topology evidence="8">Multi-pass membrane protein</topology>
    </subcellularLocation>
    <subcellularLocation>
        <location evidence="1">Membrane</location>
        <topology evidence="1">Multi-pass membrane protein</topology>
    </subcellularLocation>
</comment>
<name>A0ABR9QVQ3_9FIRM</name>
<dbReference type="InterPro" id="IPR035906">
    <property type="entry name" value="MetI-like_sf"/>
</dbReference>
<keyword evidence="11" id="KW-1185">Reference proteome</keyword>
<dbReference type="Gene3D" id="3.40.190.10">
    <property type="entry name" value="Periplasmic binding protein-like II"/>
    <property type="match status" value="1"/>
</dbReference>
<dbReference type="Gene3D" id="3.40.190.120">
    <property type="entry name" value="Osmoprotection protein (prox), domain 2"/>
    <property type="match status" value="1"/>
</dbReference>
<dbReference type="CDD" id="cd13609">
    <property type="entry name" value="PBP2_Opu_like_1"/>
    <property type="match status" value="1"/>
</dbReference>
<dbReference type="RefSeq" id="WP_226384626.1">
    <property type="nucleotide sequence ID" value="NZ_JADCKA010000002.1"/>
</dbReference>
<evidence type="ECO:0000256" key="7">
    <source>
        <dbReference type="ARBA" id="ARBA00035652"/>
    </source>
</evidence>
<dbReference type="InterPro" id="IPR007210">
    <property type="entry name" value="ABC_Gly_betaine_transp_sub-bd"/>
</dbReference>
<comment type="similarity">
    <text evidence="8">Belongs to the binding-protein-dependent transport system permease family.</text>
</comment>
<feature type="transmembrane region" description="Helical" evidence="8">
    <location>
        <begin position="229"/>
        <end position="251"/>
    </location>
</feature>
<feature type="domain" description="ABC transmembrane type-1" evidence="9">
    <location>
        <begin position="18"/>
        <end position="197"/>
    </location>
</feature>
<dbReference type="Gene3D" id="1.10.3720.10">
    <property type="entry name" value="MetI-like"/>
    <property type="match status" value="1"/>
</dbReference>
<dbReference type="CDD" id="cd06261">
    <property type="entry name" value="TM_PBP2"/>
    <property type="match status" value="1"/>
</dbReference>
<dbReference type="SUPFAM" id="SSF53850">
    <property type="entry name" value="Periplasmic binding protein-like II"/>
    <property type="match status" value="1"/>
</dbReference>
<evidence type="ECO:0000256" key="6">
    <source>
        <dbReference type="ARBA" id="ARBA00035642"/>
    </source>
</evidence>
<keyword evidence="5 8" id="KW-0472">Membrane</keyword>
<evidence type="ECO:0000256" key="2">
    <source>
        <dbReference type="ARBA" id="ARBA00022448"/>
    </source>
</evidence>
<dbReference type="PROSITE" id="PS50928">
    <property type="entry name" value="ABC_TM1"/>
    <property type="match status" value="1"/>
</dbReference>
<feature type="transmembrane region" description="Helical" evidence="8">
    <location>
        <begin position="179"/>
        <end position="200"/>
    </location>
</feature>
<evidence type="ECO:0000256" key="8">
    <source>
        <dbReference type="RuleBase" id="RU363032"/>
    </source>
</evidence>
<dbReference type="PANTHER" id="PTHR30177:SF4">
    <property type="entry name" value="OSMOPROTECTANT IMPORT PERMEASE PROTEIN OSMW"/>
    <property type="match status" value="1"/>
</dbReference>
<keyword evidence="4 8" id="KW-1133">Transmembrane helix</keyword>
<comment type="similarity">
    <text evidence="7">In the N-terminal section; belongs to the binding-protein-dependent transport system permease family.</text>
</comment>
<dbReference type="PANTHER" id="PTHR30177">
    <property type="entry name" value="GLYCINE BETAINE/L-PROLINE TRANSPORT SYSTEM PERMEASE PROTEIN PROW"/>
    <property type="match status" value="1"/>
</dbReference>
<feature type="transmembrane region" description="Helical" evidence="8">
    <location>
        <begin position="132"/>
        <end position="159"/>
    </location>
</feature>
<feature type="transmembrane region" description="Helical" evidence="8">
    <location>
        <begin position="66"/>
        <end position="93"/>
    </location>
</feature>
<dbReference type="EMBL" id="JADCKA010000002">
    <property type="protein sequence ID" value="MBE5034955.1"/>
    <property type="molecule type" value="Genomic_DNA"/>
</dbReference>
<evidence type="ECO:0000313" key="10">
    <source>
        <dbReference type="EMBL" id="MBE5034955.1"/>
    </source>
</evidence>
<keyword evidence="2 8" id="KW-0813">Transport</keyword>
<comment type="caution">
    <text evidence="10">The sequence shown here is derived from an EMBL/GenBank/DDBJ whole genome shotgun (WGS) entry which is preliminary data.</text>
</comment>
<evidence type="ECO:0000256" key="1">
    <source>
        <dbReference type="ARBA" id="ARBA00004141"/>
    </source>
</evidence>
<feature type="transmembrane region" description="Helical" evidence="8">
    <location>
        <begin position="24"/>
        <end position="46"/>
    </location>
</feature>
<dbReference type="SUPFAM" id="SSF161098">
    <property type="entry name" value="MetI-like"/>
    <property type="match status" value="1"/>
</dbReference>
<dbReference type="Pfam" id="PF04069">
    <property type="entry name" value="OpuAC"/>
    <property type="match status" value="1"/>
</dbReference>
<keyword evidence="3 8" id="KW-0812">Transmembrane</keyword>
<evidence type="ECO:0000259" key="9">
    <source>
        <dbReference type="PROSITE" id="PS50928"/>
    </source>
</evidence>
<accession>A0ABR9QVQ3</accession>
<comment type="similarity">
    <text evidence="6">In the C-terminal section; belongs to the OsmX family.</text>
</comment>
<dbReference type="InterPro" id="IPR000515">
    <property type="entry name" value="MetI-like"/>
</dbReference>
<evidence type="ECO:0000256" key="5">
    <source>
        <dbReference type="ARBA" id="ARBA00023136"/>
    </source>
</evidence>
<sequence length="527" mass="58152">MGFFSFVSENIGQIGSLTLEHIKLTFIAVLVSILVGVPLGILISYVKKLSKPILGVANIIQAVPSLALLGLSIPLLGIGELPSVVMVVIYSLLPIIKNTYTGLENIDPLTLEAARGIGLTKPQRLFKIRLPIALPVIMAGVRISAVTAVGLMTMAAFIGAGGLGYMIFSGIRTVDNAQILAGAIPACLLALFVDWIIGMIEKLVTPISLQKDFKGNYEQIKKSRRTKKIILGAFAAIIVAIIGFNAISGAVNKNSGDSIVVASKDYTEQIVLMNLYSDIIEDRTDLNVVRKENLGGTQVCLEAIQRGEIDMYIDYTGTQFMSILKHDTNNDTNEVYEICKKEMKEKYGLDILEQTVFDNTYTLAMKPEVAEEYGLEKISDLKSCASEFTTGTTLEFLNRKDGYVALCDYYGLNFKANKGMDSSPRYTALENDEVQIIDAFKTDGLLKKFNLKILEDDKSFFPPYHAIPTIREDTLEKYPEIEDACNELSAKLTEEVMQELNYRVDELGEKPEDVTRDWLVSEGIIEG</sequence>
<evidence type="ECO:0000313" key="11">
    <source>
        <dbReference type="Proteomes" id="UP001516588"/>
    </source>
</evidence>
<gene>
    <name evidence="10" type="ORF">INF20_01520</name>
</gene>
<evidence type="ECO:0000256" key="4">
    <source>
        <dbReference type="ARBA" id="ARBA00022989"/>
    </source>
</evidence>
<evidence type="ECO:0000256" key="3">
    <source>
        <dbReference type="ARBA" id="ARBA00022692"/>
    </source>
</evidence>
<proteinExistence type="inferred from homology"/>
<dbReference type="Pfam" id="PF00528">
    <property type="entry name" value="BPD_transp_1"/>
    <property type="match status" value="1"/>
</dbReference>
<organism evidence="10 11">
    <name type="scientific">Gallibacter intestinalis</name>
    <dbReference type="NCBI Taxonomy" id="2779356"/>
    <lineage>
        <taxon>Bacteria</taxon>
        <taxon>Bacillati</taxon>
        <taxon>Bacillota</taxon>
        <taxon>Clostridia</taxon>
        <taxon>Eubacteriales</taxon>
        <taxon>Eubacteriaceae</taxon>
        <taxon>Gallibacter</taxon>
    </lineage>
</organism>
<reference evidence="10 11" key="1">
    <citation type="submission" date="2020-10" db="EMBL/GenBank/DDBJ databases">
        <title>ChiBAC.</title>
        <authorList>
            <person name="Zenner C."/>
            <person name="Hitch T.C.A."/>
            <person name="Clavel T."/>
        </authorList>
    </citation>
    <scope>NUCLEOTIDE SEQUENCE [LARGE SCALE GENOMIC DNA]</scope>
    <source>
        <strain evidence="10 11">DSM 108706</strain>
    </source>
</reference>
<dbReference type="InterPro" id="IPR051204">
    <property type="entry name" value="ABC_transp_perm/SBD"/>
</dbReference>